<name>A0ACC0CPU2_9PEZI</name>
<evidence type="ECO:0000313" key="2">
    <source>
        <dbReference type="Proteomes" id="UP001497680"/>
    </source>
</evidence>
<evidence type="ECO:0000313" key="1">
    <source>
        <dbReference type="EMBL" id="KAI6082429.1"/>
    </source>
</evidence>
<accession>A0ACC0CPU2</accession>
<organism evidence="1 2">
    <name type="scientific">Hypoxylon rubiginosum</name>
    <dbReference type="NCBI Taxonomy" id="110542"/>
    <lineage>
        <taxon>Eukaryota</taxon>
        <taxon>Fungi</taxon>
        <taxon>Dikarya</taxon>
        <taxon>Ascomycota</taxon>
        <taxon>Pezizomycotina</taxon>
        <taxon>Sordariomycetes</taxon>
        <taxon>Xylariomycetidae</taxon>
        <taxon>Xylariales</taxon>
        <taxon>Hypoxylaceae</taxon>
        <taxon>Hypoxylon</taxon>
    </lineage>
</organism>
<reference evidence="1 2" key="1">
    <citation type="journal article" date="2022" name="New Phytol.">
        <title>Ecological generalism drives hyperdiversity of secondary metabolite gene clusters in xylarialean endophytes.</title>
        <authorList>
            <person name="Franco M.E.E."/>
            <person name="Wisecaver J.H."/>
            <person name="Arnold A.E."/>
            <person name="Ju Y.M."/>
            <person name="Slot J.C."/>
            <person name="Ahrendt S."/>
            <person name="Moore L.P."/>
            <person name="Eastman K.E."/>
            <person name="Scott K."/>
            <person name="Konkel Z."/>
            <person name="Mondo S.J."/>
            <person name="Kuo A."/>
            <person name="Hayes R.D."/>
            <person name="Haridas S."/>
            <person name="Andreopoulos B."/>
            <person name="Riley R."/>
            <person name="LaButti K."/>
            <person name="Pangilinan J."/>
            <person name="Lipzen A."/>
            <person name="Amirebrahimi M."/>
            <person name="Yan J."/>
            <person name="Adam C."/>
            <person name="Keymanesh K."/>
            <person name="Ng V."/>
            <person name="Louie K."/>
            <person name="Northen T."/>
            <person name="Drula E."/>
            <person name="Henrissat B."/>
            <person name="Hsieh H.M."/>
            <person name="Youens-Clark K."/>
            <person name="Lutzoni F."/>
            <person name="Miadlikowska J."/>
            <person name="Eastwood D.C."/>
            <person name="Hamelin R.C."/>
            <person name="Grigoriev I.V."/>
            <person name="U'Ren J.M."/>
        </authorList>
    </citation>
    <scope>NUCLEOTIDE SEQUENCE [LARGE SCALE GENOMIC DNA]</scope>
    <source>
        <strain evidence="1 2">ER1909</strain>
    </source>
</reference>
<keyword evidence="2" id="KW-1185">Reference proteome</keyword>
<sequence length="743" mass="81369">MDKLISRITEADSLYMSTHDIDEALLLPKEGGQRLRPVSETEATFFYFCTTYSGHHSAAEIRVIPVANGDGKHPFYKPALRYILCCDEAPEERFKEQYQAVYDARIRPIQWTFHDDGVRVPLSVQALPSACHERSEPSLKSLVETRITAEISQAVQKNDRNSTFRTGDRSRATPLCEYRQIKVVGTAPKARRRQRQSSTELVGDNSGAAGAVSPPKKKPRPARTDEEIAKSIAQRIIRALEDVGNTAGKIGNIAELEDARPRILSETDDNARFELFRQLADSLWTYSQSAHDDLTSIKWANRFYSSCMRFILRNRRQLSRDDSKDRAADSTQIINLAVDALSASADCNSGTKPACDHYMMLYTALAKLNHSISELGGKGKDRRSKFSELLASELHGKLPQIPSGTPIFHPAAVISWLWHEPYKSICKELGLVNVASLDEPGAIFKVYGLSAPMGHELANQPYTYAIPHRGQIRTATGAGRELAMSYRADDTGSLSQNLSRESSGVGKVTSSTSAGITAGMDARLETLRNDNHVGVSLQESYNQQSHSDGGRVGPATSHRGGVTYFTGEQHLPSRILIPKIISHDTPNPSLESFNPAAGVTSLAYHQVQPQQGAATSTYSSELFRQGAFCEAGPGYSSSDVRALNLGRRDKPSSFLRDQRHPFNILVEAAQTATTCAPGSNQSLQEPGDGDGDGDGSTENGNGNGAGSTENDIDDNMLDWVNLDMFPSSYVDLLNPEWDGTVIS</sequence>
<gene>
    <name evidence="1" type="ORF">F4821DRAFT_214956</name>
</gene>
<comment type="caution">
    <text evidence="1">The sequence shown here is derived from an EMBL/GenBank/DDBJ whole genome shotgun (WGS) entry which is preliminary data.</text>
</comment>
<dbReference type="EMBL" id="MU394371">
    <property type="protein sequence ID" value="KAI6082429.1"/>
    <property type="molecule type" value="Genomic_DNA"/>
</dbReference>
<protein>
    <submittedName>
        <fullName evidence="1">Uncharacterized protein</fullName>
    </submittedName>
</protein>
<dbReference type="Proteomes" id="UP001497680">
    <property type="component" value="Unassembled WGS sequence"/>
</dbReference>
<proteinExistence type="predicted"/>